<dbReference type="InterPro" id="IPR044668">
    <property type="entry name" value="PuuD-like"/>
</dbReference>
<proteinExistence type="predicted"/>
<dbReference type="InterPro" id="IPR029062">
    <property type="entry name" value="Class_I_gatase-like"/>
</dbReference>
<dbReference type="SUPFAM" id="SSF52317">
    <property type="entry name" value="Class I glutamine amidotransferase-like"/>
    <property type="match status" value="1"/>
</dbReference>
<dbReference type="GO" id="GO:0005829">
    <property type="term" value="C:cytosol"/>
    <property type="evidence" value="ECO:0007669"/>
    <property type="project" value="TreeGrafter"/>
</dbReference>
<dbReference type="GO" id="GO:0016811">
    <property type="term" value="F:hydrolase activity, acting on carbon-nitrogen (but not peptide) bonds, in linear amides"/>
    <property type="evidence" value="ECO:0007669"/>
    <property type="project" value="InterPro"/>
</dbReference>
<dbReference type="EMBL" id="AEPW01000106">
    <property type="protein sequence ID" value="EFU75441.1"/>
    <property type="molecule type" value="Genomic_DNA"/>
</dbReference>
<dbReference type="CDD" id="cd01745">
    <property type="entry name" value="GATase1_2"/>
    <property type="match status" value="1"/>
</dbReference>
<dbReference type="PANTHER" id="PTHR43235:SF1">
    <property type="entry name" value="GLUTAMINE AMIDOTRANSFERASE PB2B2.05-RELATED"/>
    <property type="match status" value="1"/>
</dbReference>
<accession>E6LS64</accession>
<comment type="caution">
    <text evidence="1">The sequence shown here is derived from an EMBL/GenBank/DDBJ whole genome shotgun (WGS) entry which is preliminary data.</text>
</comment>
<name>E6LS64_9FIRM</name>
<dbReference type="HOGENOM" id="CLU_030756_2_2_9"/>
<dbReference type="AlphaFoldDB" id="E6LS64"/>
<evidence type="ECO:0000313" key="1">
    <source>
        <dbReference type="EMBL" id="EFU75441.1"/>
    </source>
</evidence>
<evidence type="ECO:0000313" key="2">
    <source>
        <dbReference type="Proteomes" id="UP000003434"/>
    </source>
</evidence>
<dbReference type="Proteomes" id="UP000003434">
    <property type="component" value="Unassembled WGS sequence"/>
</dbReference>
<dbReference type="Pfam" id="PF07722">
    <property type="entry name" value="Peptidase_C26"/>
    <property type="match status" value="1"/>
</dbReference>
<organism evidence="1 2">
    <name type="scientific">Lachnoanaerobaculum saburreum DSM 3986</name>
    <dbReference type="NCBI Taxonomy" id="887325"/>
    <lineage>
        <taxon>Bacteria</taxon>
        <taxon>Bacillati</taxon>
        <taxon>Bacillota</taxon>
        <taxon>Clostridia</taxon>
        <taxon>Lachnospirales</taxon>
        <taxon>Lachnospiraceae</taxon>
        <taxon>Lachnoanaerobaculum</taxon>
    </lineage>
</organism>
<dbReference type="Gene3D" id="3.40.50.880">
    <property type="match status" value="1"/>
</dbReference>
<dbReference type="InterPro" id="IPR011697">
    <property type="entry name" value="Peptidase_C26"/>
</dbReference>
<dbReference type="PROSITE" id="PS51273">
    <property type="entry name" value="GATASE_TYPE_1"/>
    <property type="match status" value="1"/>
</dbReference>
<dbReference type="RefSeq" id="WP_008752558.1">
    <property type="nucleotide sequence ID" value="NZ_GL622296.1"/>
</dbReference>
<sequence>MKVALAGTESLTNYIAALKANDIEVINTLDIDKALKCDGLLLPGGGDIDPKYYGEDMAGSDKPDRELDKAQWDVLDAFVKAKKPVLGICRGMQLINVYFGGSLYQDLKTKETHSRKNGVDSVHSVKSIVKGNLFENLYGRGFYVNSAHHQGVKKLGEGLVSVLEAEDGVCEALLHKDLPIAATQFHPERMSYKQRRDDTVAGEGIFEYFKALLKQLG</sequence>
<reference evidence="1 2" key="1">
    <citation type="submission" date="2010-12" db="EMBL/GenBank/DDBJ databases">
        <authorList>
            <person name="Muzny D."/>
            <person name="Qin X."/>
            <person name="Deng J."/>
            <person name="Jiang H."/>
            <person name="Liu Y."/>
            <person name="Qu J."/>
            <person name="Song X.-Z."/>
            <person name="Zhang L."/>
            <person name="Thornton R."/>
            <person name="Coyle M."/>
            <person name="Francisco L."/>
            <person name="Jackson L."/>
            <person name="Javaid M."/>
            <person name="Korchina V."/>
            <person name="Kovar C."/>
            <person name="Mata R."/>
            <person name="Mathew T."/>
            <person name="Ngo R."/>
            <person name="Nguyen L."/>
            <person name="Nguyen N."/>
            <person name="Okwuonu G."/>
            <person name="Ongeri F."/>
            <person name="Pham C."/>
            <person name="Simmons D."/>
            <person name="Wilczek-Boney K."/>
            <person name="Hale W."/>
            <person name="Jakkamsetti A."/>
            <person name="Pham P."/>
            <person name="Ruth R."/>
            <person name="San Lucas F."/>
            <person name="Warren J."/>
            <person name="Zhang J."/>
            <person name="Zhao Z."/>
            <person name="Zhou C."/>
            <person name="Zhu D."/>
            <person name="Lee S."/>
            <person name="Bess C."/>
            <person name="Blankenburg K."/>
            <person name="Forbes L."/>
            <person name="Fu Q."/>
            <person name="Gubbala S."/>
            <person name="Hirani K."/>
            <person name="Jayaseelan J.C."/>
            <person name="Lara F."/>
            <person name="Munidasa M."/>
            <person name="Palculict T."/>
            <person name="Patil S."/>
            <person name="Pu L.-L."/>
            <person name="Saada N."/>
            <person name="Tang L."/>
            <person name="Weissenberger G."/>
            <person name="Zhu Y."/>
            <person name="Hemphill L."/>
            <person name="Shang Y."/>
            <person name="Youmans B."/>
            <person name="Ayvaz T."/>
            <person name="Ross M."/>
            <person name="Santibanez J."/>
            <person name="Aqrawi P."/>
            <person name="Gross S."/>
            <person name="Joshi V."/>
            <person name="Fowler G."/>
            <person name="Nazareth L."/>
            <person name="Reid J."/>
            <person name="Worley K."/>
            <person name="Petrosino J."/>
            <person name="Highlander S."/>
            <person name="Gibbs R."/>
        </authorList>
    </citation>
    <scope>NUCLEOTIDE SEQUENCE [LARGE SCALE GENOMIC DNA]</scope>
    <source>
        <strain evidence="1 2">DSM 3986</strain>
    </source>
</reference>
<gene>
    <name evidence="1" type="ORF">HMPREF0381_2799</name>
</gene>
<dbReference type="eggNOG" id="COG2071">
    <property type="taxonomic scope" value="Bacteria"/>
</dbReference>
<dbReference type="PANTHER" id="PTHR43235">
    <property type="entry name" value="GLUTAMINE AMIDOTRANSFERASE PB2B2.05-RELATED"/>
    <property type="match status" value="1"/>
</dbReference>
<protein>
    <submittedName>
        <fullName evidence="1">Peptidase C26</fullName>
    </submittedName>
</protein>